<reference evidence="3 4" key="1">
    <citation type="submission" date="2017-05" db="EMBL/GenBank/DDBJ databases">
        <title>Vagococcus spp. assemblies.</title>
        <authorList>
            <person name="Gulvik C.A."/>
        </authorList>
    </citation>
    <scope>NUCLEOTIDE SEQUENCE [LARGE SCALE GENOMIC DNA]</scope>
    <source>
        <strain evidence="3 4">NCFB 2777</strain>
    </source>
</reference>
<dbReference type="OrthoDB" id="9775794at2"/>
<comment type="caution">
    <text evidence="3">The sequence shown here is derived from an EMBL/GenBank/DDBJ whole genome shotgun (WGS) entry which is preliminary data.</text>
</comment>
<dbReference type="EMBL" id="NGJU01000015">
    <property type="protein sequence ID" value="RST94306.1"/>
    <property type="molecule type" value="Genomic_DNA"/>
</dbReference>
<dbReference type="InterPro" id="IPR029045">
    <property type="entry name" value="ClpP/crotonase-like_dom_sf"/>
</dbReference>
<name>A0A429ZKW4_9ENTE</name>
<dbReference type="InterPro" id="IPR001753">
    <property type="entry name" value="Enoyl-CoA_hydra/iso"/>
</dbReference>
<dbReference type="GO" id="GO:0003824">
    <property type="term" value="F:catalytic activity"/>
    <property type="evidence" value="ECO:0007669"/>
    <property type="project" value="InterPro"/>
</dbReference>
<dbReference type="PANTHER" id="PTHR43459:SF1">
    <property type="entry name" value="EG:BACN32G11.4 PROTEIN"/>
    <property type="match status" value="1"/>
</dbReference>
<evidence type="ECO:0000313" key="3">
    <source>
        <dbReference type="EMBL" id="RST94306.1"/>
    </source>
</evidence>
<dbReference type="SUPFAM" id="SSF52096">
    <property type="entry name" value="ClpP/crotonase"/>
    <property type="match status" value="1"/>
</dbReference>
<dbReference type="CDD" id="cd06558">
    <property type="entry name" value="crotonase-like"/>
    <property type="match status" value="1"/>
</dbReference>
<dbReference type="InterPro" id="IPR018376">
    <property type="entry name" value="Enoyl-CoA_hyd/isom_CS"/>
</dbReference>
<keyword evidence="4" id="KW-1185">Reference proteome</keyword>
<dbReference type="GeneID" id="98568715"/>
<dbReference type="InterPro" id="IPR014748">
    <property type="entry name" value="Enoyl-CoA_hydra_C"/>
</dbReference>
<dbReference type="Gene3D" id="1.10.12.10">
    <property type="entry name" value="Lyase 2-enoyl-coa Hydratase, Chain A, domain 2"/>
    <property type="match status" value="1"/>
</dbReference>
<proteinExistence type="inferred from homology"/>
<evidence type="ECO:0000256" key="1">
    <source>
        <dbReference type="ARBA" id="ARBA00005254"/>
    </source>
</evidence>
<sequence>MNNQNILIKSEPAIMTISLNTPHNMNALNESLLTELHQALIYAKNQEGVKVVIINSTSNAFSSGGDLLAMSQGLASSAADQQFQALLRLLTEITLEIKKTSQIVIAAISGPAAGAGFNLALAADFLIAAETATFSQAFVKVGLIPDAGGLYLLSKAIGSTRAMNLALTGTTLSAKEAYSLGIIFQLTSKETLALEVDNLAKKLSRGPAVAFHEMKALIYETTFHDFESYLGKEATAQLRCSHTSDFKEGVTAFLEKRLPQFK</sequence>
<accession>A0A429ZKW4</accession>
<organism evidence="3 4">
    <name type="scientific">Vagococcus salmoninarum</name>
    <dbReference type="NCBI Taxonomy" id="2739"/>
    <lineage>
        <taxon>Bacteria</taxon>
        <taxon>Bacillati</taxon>
        <taxon>Bacillota</taxon>
        <taxon>Bacilli</taxon>
        <taxon>Lactobacillales</taxon>
        <taxon>Enterococcaceae</taxon>
        <taxon>Vagococcus</taxon>
    </lineage>
</organism>
<evidence type="ECO:0000256" key="2">
    <source>
        <dbReference type="RuleBase" id="RU003707"/>
    </source>
</evidence>
<gene>
    <name evidence="3" type="ORF">CBF35_10055</name>
</gene>
<dbReference type="Gene3D" id="3.90.226.10">
    <property type="entry name" value="2-enoyl-CoA Hydratase, Chain A, domain 1"/>
    <property type="match status" value="1"/>
</dbReference>
<comment type="similarity">
    <text evidence="1 2">Belongs to the enoyl-CoA hydratase/isomerase family.</text>
</comment>
<evidence type="ECO:0008006" key="5">
    <source>
        <dbReference type="Google" id="ProtNLM"/>
    </source>
</evidence>
<evidence type="ECO:0000313" key="4">
    <source>
        <dbReference type="Proteomes" id="UP000287239"/>
    </source>
</evidence>
<dbReference type="PROSITE" id="PS00166">
    <property type="entry name" value="ENOYL_COA_HYDRATASE"/>
    <property type="match status" value="1"/>
</dbReference>
<dbReference type="AlphaFoldDB" id="A0A429ZKW4"/>
<dbReference type="Proteomes" id="UP000287239">
    <property type="component" value="Unassembled WGS sequence"/>
</dbReference>
<dbReference type="PANTHER" id="PTHR43459">
    <property type="entry name" value="ENOYL-COA HYDRATASE"/>
    <property type="match status" value="1"/>
</dbReference>
<dbReference type="RefSeq" id="WP_126780720.1">
    <property type="nucleotide sequence ID" value="NZ_NGJU01000015.1"/>
</dbReference>
<dbReference type="Pfam" id="PF00378">
    <property type="entry name" value="ECH_1"/>
    <property type="match status" value="1"/>
</dbReference>
<protein>
    <recommendedName>
        <fullName evidence="5">Enoyl-CoA hydratase</fullName>
    </recommendedName>
</protein>